<evidence type="ECO:0000256" key="7">
    <source>
        <dbReference type="ARBA" id="ARBA00023027"/>
    </source>
</evidence>
<dbReference type="GO" id="GO:0042823">
    <property type="term" value="P:pyridoxal phosphate biosynthetic process"/>
    <property type="evidence" value="ECO:0007669"/>
    <property type="project" value="UniProtKB-UniRule"/>
</dbReference>
<comment type="subcellular location">
    <subcellularLocation>
        <location evidence="10">Cytoplasm</location>
    </subcellularLocation>
</comment>
<dbReference type="KEGG" id="carm:CARM_0951"/>
<keyword evidence="2 10" id="KW-0479">Metal-binding</keyword>
<dbReference type="PROSITE" id="PS51257">
    <property type="entry name" value="PROKAR_LIPOPROTEIN"/>
    <property type="match status" value="1"/>
</dbReference>
<dbReference type="GO" id="GO:0050897">
    <property type="term" value="F:cobalt ion binding"/>
    <property type="evidence" value="ECO:0007669"/>
    <property type="project" value="UniProtKB-UniRule"/>
</dbReference>
<keyword evidence="4 10" id="KW-0460">Magnesium</keyword>
<evidence type="ECO:0000256" key="4">
    <source>
        <dbReference type="ARBA" id="ARBA00022842"/>
    </source>
</evidence>
<evidence type="ECO:0000256" key="3">
    <source>
        <dbReference type="ARBA" id="ARBA00022833"/>
    </source>
</evidence>
<dbReference type="GO" id="GO:0008270">
    <property type="term" value="F:zinc ion binding"/>
    <property type="evidence" value="ECO:0007669"/>
    <property type="project" value="UniProtKB-UniRule"/>
</dbReference>
<keyword evidence="1 10" id="KW-0963">Cytoplasm</keyword>
<dbReference type="GO" id="GO:0050570">
    <property type="term" value="F:4-hydroxythreonine-4-phosphate dehydrogenase activity"/>
    <property type="evidence" value="ECO:0007669"/>
    <property type="project" value="UniProtKB-UniRule"/>
</dbReference>
<keyword evidence="8 10" id="KW-0664">Pyridoxine biosynthesis</keyword>
<keyword evidence="6 10" id="KW-0560">Oxidoreductase</keyword>
<evidence type="ECO:0000256" key="8">
    <source>
        <dbReference type="ARBA" id="ARBA00023096"/>
    </source>
</evidence>
<dbReference type="Proteomes" id="UP000509246">
    <property type="component" value="Chromosome"/>
</dbReference>
<dbReference type="RefSeq" id="WP_139425522.1">
    <property type="nucleotide sequence ID" value="NZ_CBCSFY010000002.1"/>
</dbReference>
<dbReference type="GO" id="GO:0005737">
    <property type="term" value="C:cytoplasm"/>
    <property type="evidence" value="ECO:0007669"/>
    <property type="project" value="UniProtKB-SubCell"/>
</dbReference>
<proteinExistence type="inferred from homology"/>
<keyword evidence="3 10" id="KW-0862">Zinc</keyword>
<dbReference type="GO" id="GO:0008615">
    <property type="term" value="P:pyridoxine biosynthetic process"/>
    <property type="evidence" value="ECO:0007669"/>
    <property type="project" value="UniProtKB-UniRule"/>
</dbReference>
<sequence>MKKIAISIGDLNGIGMQILLACHDELVKICEPYYFVHYELFQKANKLLKINPKSKINLVEISYALKPQFALKEEKENFLIYDFSYQASKVIDFDFELNPANLDAKSGAYSFLSFEGASYCSNLFLDALVTLPINKKTWQMAGIEYKGHTEALRDFFKQDAIMMLGCDKLFVALYTEHIALREVYKQIKAFKLAKFLISFYQCTFFEKIGVLSFNPHASDNGVIGGEEEKQIKKAIRMANVFLKEDDLLLQNLENEDFLKQKEKEHSNKKDIFLSEPLVADTAFTPFALSRCKYLVSMYHDVALAPLKALYFDESINVSLNLPIIRTSVDHGTAYDRAYKNEKISLKSYIQAVNSAIQFSKIKENISKNC</sequence>
<comment type="miscellaneous">
    <text evidence="10">The active site is located at the dimer interface.</text>
</comment>
<comment type="pathway">
    <text evidence="10">Cofactor biosynthesis; pyridoxine 5'-phosphate biosynthesis; pyridoxine 5'-phosphate from D-erythrose 4-phosphate: step 4/5.</text>
</comment>
<feature type="binding site" evidence="10">
    <location>
        <position position="177"/>
    </location>
    <ligand>
        <name>a divalent metal cation</name>
        <dbReference type="ChEBI" id="CHEBI:60240"/>
        <note>ligand shared between dimeric partners</note>
    </ligand>
</feature>
<dbReference type="PANTHER" id="PTHR30004:SF6">
    <property type="entry name" value="D-THREONATE 4-PHOSPHATE DEHYDROGENASE"/>
    <property type="match status" value="1"/>
</dbReference>
<dbReference type="GO" id="GO:0000287">
    <property type="term" value="F:magnesium ion binding"/>
    <property type="evidence" value="ECO:0007669"/>
    <property type="project" value="UniProtKB-UniRule"/>
</dbReference>
<name>A0A7L5HY13_9BACT</name>
<dbReference type="InterPro" id="IPR005255">
    <property type="entry name" value="PdxA_fam"/>
</dbReference>
<reference evidence="11 12" key="1">
    <citation type="submission" date="2020-05" db="EMBL/GenBank/DDBJ databases">
        <title>Complete genome sequencing of Campylobacter and Arcobacter type strains.</title>
        <authorList>
            <person name="Miller W.G."/>
            <person name="Yee E."/>
        </authorList>
    </citation>
    <scope>NUCLEOTIDE SEQUENCE [LARGE SCALE GENOMIC DNA]</scope>
    <source>
        <strain evidence="11 12">CCUG 73571</strain>
    </source>
</reference>
<comment type="catalytic activity">
    <reaction evidence="10">
        <text>4-(phosphooxy)-L-threonine + NAD(+) = 3-amino-2-oxopropyl phosphate + CO2 + NADH</text>
        <dbReference type="Rhea" id="RHEA:32275"/>
        <dbReference type="ChEBI" id="CHEBI:16526"/>
        <dbReference type="ChEBI" id="CHEBI:57279"/>
        <dbReference type="ChEBI" id="CHEBI:57540"/>
        <dbReference type="ChEBI" id="CHEBI:57945"/>
        <dbReference type="ChEBI" id="CHEBI:58452"/>
        <dbReference type="EC" id="1.1.1.262"/>
    </reaction>
</comment>
<evidence type="ECO:0000313" key="12">
    <source>
        <dbReference type="Proteomes" id="UP000509246"/>
    </source>
</evidence>
<evidence type="ECO:0000256" key="6">
    <source>
        <dbReference type="ARBA" id="ARBA00023002"/>
    </source>
</evidence>
<evidence type="ECO:0000256" key="1">
    <source>
        <dbReference type="ARBA" id="ARBA00022490"/>
    </source>
</evidence>
<dbReference type="HAMAP" id="MF_02086">
    <property type="entry name" value="PdxA_Epsilonprot"/>
    <property type="match status" value="1"/>
</dbReference>
<keyword evidence="9 10" id="KW-0170">Cobalt</keyword>
<feature type="binding site" evidence="10">
    <location>
        <position position="149"/>
    </location>
    <ligand>
        <name>substrate</name>
    </ligand>
</feature>
<dbReference type="EC" id="1.1.1.262" evidence="10"/>
<comment type="function">
    <text evidence="10">Catalyzes the NAD(P)-dependent oxidation of 4-(phosphooxy)-L-threonine (HTP) into 2-amino-3-oxo-4-(phosphooxy)butyric acid which spontaneously decarboxylates to form 3-amino-2-oxopropyl phosphate (AHAP).</text>
</comment>
<dbReference type="PANTHER" id="PTHR30004">
    <property type="entry name" value="4-HYDROXYTHREONINE-4-PHOSPHATE DEHYDROGENASE"/>
    <property type="match status" value="1"/>
</dbReference>
<keyword evidence="7 10" id="KW-0520">NAD</keyword>
<feature type="binding site" evidence="10">
    <location>
        <position position="299"/>
    </location>
    <ligand>
        <name>a divalent metal cation</name>
        <dbReference type="ChEBI" id="CHEBI:60240"/>
        <note>ligand shared between dimeric partners</note>
    </ligand>
</feature>
<dbReference type="SUPFAM" id="SSF53659">
    <property type="entry name" value="Isocitrate/Isopropylmalate dehydrogenase-like"/>
    <property type="match status" value="1"/>
</dbReference>
<evidence type="ECO:0000256" key="2">
    <source>
        <dbReference type="ARBA" id="ARBA00022723"/>
    </source>
</evidence>
<comment type="subunit">
    <text evidence="10">Homodimer.</text>
</comment>
<evidence type="ECO:0000256" key="5">
    <source>
        <dbReference type="ARBA" id="ARBA00022857"/>
    </source>
</evidence>
<comment type="cofactor">
    <cofactor evidence="10">
        <name>Zn(2+)</name>
        <dbReference type="ChEBI" id="CHEBI:29105"/>
    </cofactor>
    <cofactor evidence="10">
        <name>Mg(2+)</name>
        <dbReference type="ChEBI" id="CHEBI:18420"/>
    </cofactor>
    <cofactor evidence="10">
        <name>Co(2+)</name>
        <dbReference type="ChEBI" id="CHEBI:48828"/>
    </cofactor>
</comment>
<dbReference type="GO" id="GO:0051287">
    <property type="term" value="F:NAD binding"/>
    <property type="evidence" value="ECO:0007669"/>
    <property type="project" value="InterPro"/>
</dbReference>
<evidence type="ECO:0000313" key="11">
    <source>
        <dbReference type="EMBL" id="QKF79856.1"/>
    </source>
</evidence>
<dbReference type="GeneID" id="56586693"/>
<comment type="similarity">
    <text evidence="10">Belongs to the PdxA family.</text>
</comment>
<keyword evidence="5 10" id="KW-0521">NADP</keyword>
<evidence type="ECO:0000256" key="10">
    <source>
        <dbReference type="HAMAP-Rule" id="MF_02086"/>
    </source>
</evidence>
<feature type="binding site" evidence="10">
    <location>
        <position position="325"/>
    </location>
    <ligand>
        <name>substrate</name>
    </ligand>
</feature>
<feature type="binding site" evidence="10">
    <location>
        <position position="148"/>
    </location>
    <ligand>
        <name>substrate</name>
    </ligand>
</feature>
<gene>
    <name evidence="10 11" type="primary">pdxA</name>
    <name evidence="11" type="ORF">CARM_0951</name>
</gene>
<accession>A0A7L5HY13</accession>
<dbReference type="Gene3D" id="3.40.718.10">
    <property type="entry name" value="Isopropylmalate Dehydrogenase"/>
    <property type="match status" value="1"/>
</dbReference>
<feature type="binding site" evidence="10">
    <location>
        <position position="316"/>
    </location>
    <ligand>
        <name>substrate</name>
    </ligand>
</feature>
<dbReference type="UniPathway" id="UPA00244">
    <property type="reaction ID" value="UER00312"/>
</dbReference>
<keyword evidence="12" id="KW-1185">Reference proteome</keyword>
<feature type="binding site" evidence="10">
    <location>
        <position position="307"/>
    </location>
    <ligand>
        <name>substrate</name>
    </ligand>
</feature>
<dbReference type="InterPro" id="IPR037539">
    <property type="entry name" value="PdxA_epsilonprot"/>
</dbReference>
<dbReference type="Pfam" id="PF04166">
    <property type="entry name" value="PdxA"/>
    <property type="match status" value="1"/>
</dbReference>
<dbReference type="AlphaFoldDB" id="A0A7L5HY13"/>
<protein>
    <recommendedName>
        <fullName evidence="10">4-hydroxythreonine-4-phosphate dehydrogenase</fullName>
        <ecNumber evidence="10">1.1.1.262</ecNumber>
    </recommendedName>
    <alternativeName>
        <fullName evidence="10">4-(phosphohydroxy)-L-threonine dehydrogenase</fullName>
    </alternativeName>
</protein>
<feature type="binding site" evidence="10">
    <location>
        <position position="216"/>
    </location>
    <ligand>
        <name>a divalent metal cation</name>
        <dbReference type="ChEBI" id="CHEBI:60240"/>
        <note>ligand shared between dimeric partners</note>
    </ligand>
</feature>
<evidence type="ECO:0000256" key="9">
    <source>
        <dbReference type="ARBA" id="ARBA00023285"/>
    </source>
</evidence>
<dbReference type="NCBIfam" id="NF003040">
    <property type="entry name" value="PRK03946.1"/>
    <property type="match status" value="1"/>
</dbReference>
<dbReference type="EMBL" id="CP053825">
    <property type="protein sequence ID" value="QKF79856.1"/>
    <property type="molecule type" value="Genomic_DNA"/>
</dbReference>
<organism evidence="11 12">
    <name type="scientific">Campylobacter armoricus</name>
    <dbReference type="NCBI Taxonomy" id="2505970"/>
    <lineage>
        <taxon>Bacteria</taxon>
        <taxon>Pseudomonadati</taxon>
        <taxon>Campylobacterota</taxon>
        <taxon>Epsilonproteobacteria</taxon>
        <taxon>Campylobacterales</taxon>
        <taxon>Campylobacteraceae</taxon>
        <taxon>Campylobacter</taxon>
    </lineage>
</organism>